<dbReference type="AlphaFoldDB" id="A0AAV4ULN8"/>
<sequence length="78" mass="8816">MHCYSNNPPTFLNLSRQHNGRGFFDDPLFKMQAGRRTIQAVEEHLSSPDILERGLSSRNINSAQPGFFHGKLKMSNLG</sequence>
<keyword evidence="2" id="KW-1185">Reference proteome</keyword>
<evidence type="ECO:0000313" key="2">
    <source>
        <dbReference type="Proteomes" id="UP001054945"/>
    </source>
</evidence>
<protein>
    <submittedName>
        <fullName evidence="1">Uncharacterized protein</fullName>
    </submittedName>
</protein>
<gene>
    <name evidence="1" type="ORF">CEXT_135111</name>
</gene>
<name>A0AAV4ULN8_CAEEX</name>
<accession>A0AAV4ULN8</accession>
<reference evidence="1 2" key="1">
    <citation type="submission" date="2021-06" db="EMBL/GenBank/DDBJ databases">
        <title>Caerostris extrusa draft genome.</title>
        <authorList>
            <person name="Kono N."/>
            <person name="Arakawa K."/>
        </authorList>
    </citation>
    <scope>NUCLEOTIDE SEQUENCE [LARGE SCALE GENOMIC DNA]</scope>
</reference>
<dbReference type="Proteomes" id="UP001054945">
    <property type="component" value="Unassembled WGS sequence"/>
</dbReference>
<proteinExistence type="predicted"/>
<organism evidence="1 2">
    <name type="scientific">Caerostris extrusa</name>
    <name type="common">Bark spider</name>
    <name type="synonym">Caerostris bankana</name>
    <dbReference type="NCBI Taxonomy" id="172846"/>
    <lineage>
        <taxon>Eukaryota</taxon>
        <taxon>Metazoa</taxon>
        <taxon>Ecdysozoa</taxon>
        <taxon>Arthropoda</taxon>
        <taxon>Chelicerata</taxon>
        <taxon>Arachnida</taxon>
        <taxon>Araneae</taxon>
        <taxon>Araneomorphae</taxon>
        <taxon>Entelegynae</taxon>
        <taxon>Araneoidea</taxon>
        <taxon>Araneidae</taxon>
        <taxon>Caerostris</taxon>
    </lineage>
</organism>
<dbReference type="EMBL" id="BPLR01013082">
    <property type="protein sequence ID" value="GIY58610.1"/>
    <property type="molecule type" value="Genomic_DNA"/>
</dbReference>
<comment type="caution">
    <text evidence="1">The sequence shown here is derived from an EMBL/GenBank/DDBJ whole genome shotgun (WGS) entry which is preliminary data.</text>
</comment>
<evidence type="ECO:0000313" key="1">
    <source>
        <dbReference type="EMBL" id="GIY58610.1"/>
    </source>
</evidence>